<organism evidence="1 2">
    <name type="scientific">Datura stramonium</name>
    <name type="common">Jimsonweed</name>
    <name type="synonym">Common thornapple</name>
    <dbReference type="NCBI Taxonomy" id="4076"/>
    <lineage>
        <taxon>Eukaryota</taxon>
        <taxon>Viridiplantae</taxon>
        <taxon>Streptophyta</taxon>
        <taxon>Embryophyta</taxon>
        <taxon>Tracheophyta</taxon>
        <taxon>Spermatophyta</taxon>
        <taxon>Magnoliopsida</taxon>
        <taxon>eudicotyledons</taxon>
        <taxon>Gunneridae</taxon>
        <taxon>Pentapetalae</taxon>
        <taxon>asterids</taxon>
        <taxon>lamiids</taxon>
        <taxon>Solanales</taxon>
        <taxon>Solanaceae</taxon>
        <taxon>Solanoideae</taxon>
        <taxon>Datureae</taxon>
        <taxon>Datura</taxon>
    </lineage>
</organism>
<name>A0ABS8RQ74_DATST</name>
<gene>
    <name evidence="1" type="ORF">HAX54_045976</name>
</gene>
<evidence type="ECO:0000313" key="2">
    <source>
        <dbReference type="Proteomes" id="UP000823775"/>
    </source>
</evidence>
<accession>A0ABS8RQ74</accession>
<proteinExistence type="predicted"/>
<comment type="caution">
    <text evidence="1">The sequence shown here is derived from an EMBL/GenBank/DDBJ whole genome shotgun (WGS) entry which is preliminary data.</text>
</comment>
<dbReference type="Proteomes" id="UP000823775">
    <property type="component" value="Unassembled WGS sequence"/>
</dbReference>
<protein>
    <submittedName>
        <fullName evidence="1">Uncharacterized protein</fullName>
    </submittedName>
</protein>
<reference evidence="1 2" key="1">
    <citation type="journal article" date="2021" name="BMC Genomics">
        <title>Datura genome reveals duplications of psychoactive alkaloid biosynthetic genes and high mutation rate following tissue culture.</title>
        <authorList>
            <person name="Rajewski A."/>
            <person name="Carter-House D."/>
            <person name="Stajich J."/>
            <person name="Litt A."/>
        </authorList>
    </citation>
    <scope>NUCLEOTIDE SEQUENCE [LARGE SCALE GENOMIC DNA]</scope>
    <source>
        <strain evidence="1">AR-01</strain>
    </source>
</reference>
<dbReference type="EMBL" id="JACEIK010000072">
    <property type="protein sequence ID" value="MCD7448762.1"/>
    <property type="molecule type" value="Genomic_DNA"/>
</dbReference>
<keyword evidence="2" id="KW-1185">Reference proteome</keyword>
<sequence length="129" mass="13953">MCKDKSGTIILCSNKVPSLDPSLVIIVNESVIAHTSRMIEGDKTEEVVIKVLCEGETLGEINQELIVALRGKKLRKPCSASKRIRSSAVSNAASPLYPNDIVDEERISGIVSESKISARLKDSSSSKLK</sequence>
<evidence type="ECO:0000313" key="1">
    <source>
        <dbReference type="EMBL" id="MCD7448762.1"/>
    </source>
</evidence>